<dbReference type="InterPro" id="IPR013658">
    <property type="entry name" value="SGL"/>
</dbReference>
<dbReference type="InterPro" id="IPR011042">
    <property type="entry name" value="6-blade_b-propeller_TolB-like"/>
</dbReference>
<keyword evidence="5" id="KW-1185">Reference proteome</keyword>
<organism evidence="4 5">
    <name type="scientific">Thalassoglobus polymorphus</name>
    <dbReference type="NCBI Taxonomy" id="2527994"/>
    <lineage>
        <taxon>Bacteria</taxon>
        <taxon>Pseudomonadati</taxon>
        <taxon>Planctomycetota</taxon>
        <taxon>Planctomycetia</taxon>
        <taxon>Planctomycetales</taxon>
        <taxon>Planctomycetaceae</taxon>
        <taxon>Thalassoglobus</taxon>
    </lineage>
</organism>
<dbReference type="GO" id="GO:0004341">
    <property type="term" value="F:gluconolactonase activity"/>
    <property type="evidence" value="ECO:0007669"/>
    <property type="project" value="UniProtKB-EC"/>
</dbReference>
<protein>
    <submittedName>
        <fullName evidence="4">Gluconolactonase</fullName>
        <ecNumber evidence="4">3.1.1.17</ecNumber>
    </submittedName>
</protein>
<keyword evidence="1 4" id="KW-0378">Hydrolase</keyword>
<dbReference type="Gene3D" id="2.120.10.30">
    <property type="entry name" value="TolB, C-terminal domain"/>
    <property type="match status" value="1"/>
</dbReference>
<dbReference type="AlphaFoldDB" id="A0A517QVD1"/>
<feature type="chain" id="PRO_5022012793" evidence="2">
    <location>
        <begin position="23"/>
        <end position="297"/>
    </location>
</feature>
<dbReference type="OrthoDB" id="272794at2"/>
<dbReference type="Pfam" id="PF08450">
    <property type="entry name" value="SGL"/>
    <property type="match status" value="1"/>
</dbReference>
<dbReference type="RefSeq" id="WP_145205399.1">
    <property type="nucleotide sequence ID" value="NZ_CP036267.1"/>
</dbReference>
<gene>
    <name evidence="4" type="primary">gnl_6</name>
    <name evidence="4" type="ORF">Mal48_48670</name>
</gene>
<keyword evidence="2" id="KW-0732">Signal</keyword>
<dbReference type="PANTHER" id="PTHR47572:SF4">
    <property type="entry name" value="LACTONASE DRP35"/>
    <property type="match status" value="1"/>
</dbReference>
<evidence type="ECO:0000313" key="5">
    <source>
        <dbReference type="Proteomes" id="UP000315724"/>
    </source>
</evidence>
<dbReference type="SUPFAM" id="SSF63829">
    <property type="entry name" value="Calcium-dependent phosphotriesterase"/>
    <property type="match status" value="1"/>
</dbReference>
<dbReference type="PANTHER" id="PTHR47572">
    <property type="entry name" value="LIPOPROTEIN-RELATED"/>
    <property type="match status" value="1"/>
</dbReference>
<dbReference type="InterPro" id="IPR051262">
    <property type="entry name" value="SMP-30/CGR1_Lactonase"/>
</dbReference>
<evidence type="ECO:0000256" key="1">
    <source>
        <dbReference type="ARBA" id="ARBA00022801"/>
    </source>
</evidence>
<sequence length="297" mass="32407" precursor="true">MKKLLLIFMVTVAVMLGASLNADDQIVEANSKVEKLSGDFRFTEGPAWDRNGTLYFSDIPNKTIHAWTSKKGIETFKVLEGSCNGLRFDQAGNLFVCQPVGRAIVKITPEGKQSVVAEKFEGKKLNSPNDLWIDPNGGIYFTDPRYGSMDDLQQSGFHVYYIHPGEKKIERILDNLVKPNGVVGSADGKKLYVTDPGAQKTYVYDITGPGKLENRKLAADAGSDGLELDELGNLYITGDSMRIFNSEAKEIASIPLPERAANMTIGGPDGKTLFITARTGLYSVQLKVSSGSDPFAK</sequence>
<feature type="signal peptide" evidence="2">
    <location>
        <begin position="1"/>
        <end position="22"/>
    </location>
</feature>
<name>A0A517QVD1_9PLAN</name>
<evidence type="ECO:0000313" key="4">
    <source>
        <dbReference type="EMBL" id="QDT35589.1"/>
    </source>
</evidence>
<reference evidence="4 5" key="1">
    <citation type="submission" date="2019-02" db="EMBL/GenBank/DDBJ databases">
        <title>Deep-cultivation of Planctomycetes and their phenomic and genomic characterization uncovers novel biology.</title>
        <authorList>
            <person name="Wiegand S."/>
            <person name="Jogler M."/>
            <person name="Boedeker C."/>
            <person name="Pinto D."/>
            <person name="Vollmers J."/>
            <person name="Rivas-Marin E."/>
            <person name="Kohn T."/>
            <person name="Peeters S.H."/>
            <person name="Heuer A."/>
            <person name="Rast P."/>
            <person name="Oberbeckmann S."/>
            <person name="Bunk B."/>
            <person name="Jeske O."/>
            <person name="Meyerdierks A."/>
            <person name="Storesund J.E."/>
            <person name="Kallscheuer N."/>
            <person name="Luecker S."/>
            <person name="Lage O.M."/>
            <person name="Pohl T."/>
            <person name="Merkel B.J."/>
            <person name="Hornburger P."/>
            <person name="Mueller R.-W."/>
            <person name="Bruemmer F."/>
            <person name="Labrenz M."/>
            <person name="Spormann A.M."/>
            <person name="Op den Camp H."/>
            <person name="Overmann J."/>
            <person name="Amann R."/>
            <person name="Jetten M.S.M."/>
            <person name="Mascher T."/>
            <person name="Medema M.H."/>
            <person name="Devos D.P."/>
            <person name="Kaster A.-K."/>
            <person name="Ovreas L."/>
            <person name="Rohde M."/>
            <person name="Galperin M.Y."/>
            <person name="Jogler C."/>
        </authorList>
    </citation>
    <scope>NUCLEOTIDE SEQUENCE [LARGE SCALE GENOMIC DNA]</scope>
    <source>
        <strain evidence="4 5">Mal48</strain>
    </source>
</reference>
<dbReference type="Proteomes" id="UP000315724">
    <property type="component" value="Chromosome"/>
</dbReference>
<dbReference type="EC" id="3.1.1.17" evidence="4"/>
<accession>A0A517QVD1</accession>
<dbReference type="KEGG" id="tpol:Mal48_48670"/>
<feature type="domain" description="SMP-30/Gluconolactonase/LRE-like region" evidence="3">
    <location>
        <begin position="42"/>
        <end position="277"/>
    </location>
</feature>
<evidence type="ECO:0000259" key="3">
    <source>
        <dbReference type="Pfam" id="PF08450"/>
    </source>
</evidence>
<evidence type="ECO:0000256" key="2">
    <source>
        <dbReference type="SAM" id="SignalP"/>
    </source>
</evidence>
<dbReference type="EMBL" id="CP036267">
    <property type="protein sequence ID" value="QDT35589.1"/>
    <property type="molecule type" value="Genomic_DNA"/>
</dbReference>
<proteinExistence type="predicted"/>